<reference evidence="1 2" key="1">
    <citation type="journal article" date="2020" name="ISME J.">
        <title>Comparative genomics reveals insights into cyanobacterial evolution and habitat adaptation.</title>
        <authorList>
            <person name="Chen M.Y."/>
            <person name="Teng W.K."/>
            <person name="Zhao L."/>
            <person name="Hu C.X."/>
            <person name="Zhou Y.K."/>
            <person name="Han B.P."/>
            <person name="Song L.R."/>
            <person name="Shu W.S."/>
        </authorList>
    </citation>
    <scope>NUCLEOTIDE SEQUENCE [LARGE SCALE GENOMIC DNA]</scope>
    <source>
        <strain evidence="1 2">FACHB-119</strain>
    </source>
</reference>
<dbReference type="Proteomes" id="UP000661112">
    <property type="component" value="Unassembled WGS sequence"/>
</dbReference>
<dbReference type="RefSeq" id="WP_190473192.1">
    <property type="nucleotide sequence ID" value="NZ_JACJSG010000017.1"/>
</dbReference>
<evidence type="ECO:0000313" key="1">
    <source>
        <dbReference type="EMBL" id="MBD2501746.1"/>
    </source>
</evidence>
<comment type="caution">
    <text evidence="1">The sequence shown here is derived from an EMBL/GenBank/DDBJ whole genome shotgun (WGS) entry which is preliminary data.</text>
</comment>
<sequence>MNCCGERSPNDFSSSYVSPIFLTPITTLEPLIFVLQQQEAVHQEFWQTYVNRSLQDLLLFELRSDRARDSTMSATEVFLLGV</sequence>
<organism evidence="1 2">
    <name type="scientific">Anabaena azotica FACHB-119</name>
    <dbReference type="NCBI Taxonomy" id="947527"/>
    <lineage>
        <taxon>Bacteria</taxon>
        <taxon>Bacillati</taxon>
        <taxon>Cyanobacteriota</taxon>
        <taxon>Cyanophyceae</taxon>
        <taxon>Nostocales</taxon>
        <taxon>Nostocaceae</taxon>
        <taxon>Anabaena</taxon>
        <taxon>Anabaena azotica</taxon>
    </lineage>
</organism>
<protein>
    <submittedName>
        <fullName evidence="1">Uncharacterized protein</fullName>
    </submittedName>
</protein>
<dbReference type="EMBL" id="JACJSG010000017">
    <property type="protein sequence ID" value="MBD2501746.1"/>
    <property type="molecule type" value="Genomic_DNA"/>
</dbReference>
<proteinExistence type="predicted"/>
<evidence type="ECO:0000313" key="2">
    <source>
        <dbReference type="Proteomes" id="UP000661112"/>
    </source>
</evidence>
<keyword evidence="2" id="KW-1185">Reference proteome</keyword>
<accession>A0ABR8D5H5</accession>
<name>A0ABR8D5H5_9NOST</name>
<gene>
    <name evidence="1" type="ORF">H6G83_14225</name>
</gene>